<keyword evidence="2" id="KW-1185">Reference proteome</keyword>
<protein>
    <submittedName>
        <fullName evidence="1">Uncharacterized protein</fullName>
    </submittedName>
</protein>
<evidence type="ECO:0000313" key="2">
    <source>
        <dbReference type="Proteomes" id="UP000289886"/>
    </source>
</evidence>
<sequence>MDPDISIMFQSPSSRGLSEDRVRVELSPSVLIPSRCLSLDVLRLEENALLWSELCPSAKGAVKLYSLVQPV</sequence>
<reference evidence="1 2" key="1">
    <citation type="submission" date="2019-01" db="EMBL/GenBank/DDBJ databases">
        <title>Draft Genome and Complete Hox-Cluster Characterization of the Sterlet Sturgeon (Acipenser ruthenus).</title>
        <authorList>
            <person name="Wei Q."/>
        </authorList>
    </citation>
    <scope>NUCLEOTIDE SEQUENCE [LARGE SCALE GENOMIC DNA]</scope>
    <source>
        <strain evidence="1">WHYD16114868_AA</strain>
        <tissue evidence="1">Blood</tissue>
    </source>
</reference>
<dbReference type="AlphaFoldDB" id="A0A444UTL3"/>
<comment type="caution">
    <text evidence="1">The sequence shown here is derived from an EMBL/GenBank/DDBJ whole genome shotgun (WGS) entry which is preliminary data.</text>
</comment>
<accession>A0A444UTL3</accession>
<name>A0A444UTL3_ACIRT</name>
<dbReference type="EMBL" id="SCEB01008473">
    <property type="protein sequence ID" value="RXM91515.1"/>
    <property type="molecule type" value="Genomic_DNA"/>
</dbReference>
<organism evidence="1 2">
    <name type="scientific">Acipenser ruthenus</name>
    <name type="common">Sterlet sturgeon</name>
    <dbReference type="NCBI Taxonomy" id="7906"/>
    <lineage>
        <taxon>Eukaryota</taxon>
        <taxon>Metazoa</taxon>
        <taxon>Chordata</taxon>
        <taxon>Craniata</taxon>
        <taxon>Vertebrata</taxon>
        <taxon>Euteleostomi</taxon>
        <taxon>Actinopterygii</taxon>
        <taxon>Chondrostei</taxon>
        <taxon>Acipenseriformes</taxon>
        <taxon>Acipenseridae</taxon>
        <taxon>Acipenser</taxon>
    </lineage>
</organism>
<gene>
    <name evidence="1" type="ORF">EOD39_21098</name>
</gene>
<evidence type="ECO:0000313" key="1">
    <source>
        <dbReference type="EMBL" id="RXM91515.1"/>
    </source>
</evidence>
<dbReference type="Proteomes" id="UP000289886">
    <property type="component" value="Unassembled WGS sequence"/>
</dbReference>
<proteinExistence type="predicted"/>